<organism evidence="3 4">
    <name type="scientific">Acipenser oxyrinchus oxyrinchus</name>
    <dbReference type="NCBI Taxonomy" id="40147"/>
    <lineage>
        <taxon>Eukaryota</taxon>
        <taxon>Metazoa</taxon>
        <taxon>Chordata</taxon>
        <taxon>Craniata</taxon>
        <taxon>Vertebrata</taxon>
        <taxon>Euteleostomi</taxon>
        <taxon>Actinopterygii</taxon>
        <taxon>Chondrostei</taxon>
        <taxon>Acipenseriformes</taxon>
        <taxon>Acipenseridae</taxon>
        <taxon>Acipenser</taxon>
    </lineage>
</organism>
<dbReference type="AlphaFoldDB" id="A0AAD8GBL0"/>
<dbReference type="Pfam" id="PF07686">
    <property type="entry name" value="V-set"/>
    <property type="match status" value="1"/>
</dbReference>
<protein>
    <recommendedName>
        <fullName evidence="2">Immunoglobulin V-set domain-containing protein</fullName>
    </recommendedName>
</protein>
<dbReference type="Gene3D" id="2.60.40.10">
    <property type="entry name" value="Immunoglobulins"/>
    <property type="match status" value="1"/>
</dbReference>
<comment type="caution">
    <text evidence="3">The sequence shown here is derived from an EMBL/GenBank/DDBJ whole genome shotgun (WGS) entry which is preliminary data.</text>
</comment>
<dbReference type="Proteomes" id="UP001230051">
    <property type="component" value="Unassembled WGS sequence"/>
</dbReference>
<accession>A0AAD8GBL0</accession>
<keyword evidence="1" id="KW-1133">Transmembrane helix</keyword>
<dbReference type="InterPro" id="IPR036179">
    <property type="entry name" value="Ig-like_dom_sf"/>
</dbReference>
<keyword evidence="1" id="KW-0472">Membrane</keyword>
<reference evidence="3" key="1">
    <citation type="submission" date="2022-02" db="EMBL/GenBank/DDBJ databases">
        <title>Atlantic sturgeon de novo genome assembly.</title>
        <authorList>
            <person name="Stock M."/>
            <person name="Klopp C."/>
            <person name="Guiguen Y."/>
            <person name="Cabau C."/>
            <person name="Parinello H."/>
            <person name="Santidrian Yebra-Pimentel E."/>
            <person name="Kuhl H."/>
            <person name="Dirks R.P."/>
            <person name="Guessner J."/>
            <person name="Wuertz S."/>
            <person name="Du K."/>
            <person name="Schartl M."/>
        </authorList>
    </citation>
    <scope>NUCLEOTIDE SEQUENCE</scope>
    <source>
        <strain evidence="3">STURGEONOMICS-FGT-2020</strain>
        <tissue evidence="3">Whole blood</tissue>
    </source>
</reference>
<dbReference type="EMBL" id="JAGXEW010000005">
    <property type="protein sequence ID" value="KAK1171233.1"/>
    <property type="molecule type" value="Genomic_DNA"/>
</dbReference>
<evidence type="ECO:0000256" key="1">
    <source>
        <dbReference type="SAM" id="Phobius"/>
    </source>
</evidence>
<feature type="domain" description="Immunoglobulin V-set" evidence="2">
    <location>
        <begin position="18"/>
        <end position="115"/>
    </location>
</feature>
<dbReference type="SUPFAM" id="SSF48726">
    <property type="entry name" value="Immunoglobulin"/>
    <property type="match status" value="1"/>
</dbReference>
<proteinExistence type="predicted"/>
<evidence type="ECO:0000313" key="4">
    <source>
        <dbReference type="Proteomes" id="UP001230051"/>
    </source>
</evidence>
<keyword evidence="1" id="KW-0812">Transmembrane</keyword>
<dbReference type="InterPro" id="IPR013783">
    <property type="entry name" value="Ig-like_fold"/>
</dbReference>
<dbReference type="InterPro" id="IPR013106">
    <property type="entry name" value="Ig_V-set"/>
</dbReference>
<evidence type="ECO:0000259" key="2">
    <source>
        <dbReference type="Pfam" id="PF07686"/>
    </source>
</evidence>
<evidence type="ECO:0000313" key="3">
    <source>
        <dbReference type="EMBL" id="KAK1171233.1"/>
    </source>
</evidence>
<feature type="transmembrane region" description="Helical" evidence="1">
    <location>
        <begin position="140"/>
        <end position="164"/>
    </location>
</feature>
<name>A0AAD8GBL0_ACIOX</name>
<gene>
    <name evidence="3" type="ORF">AOXY_G5981</name>
</gene>
<keyword evidence="4" id="KW-1185">Reference proteome</keyword>
<sequence length="177" mass="19677">MCLGITLADGCLHGYAKDSVEASAGQNVLLHFGFYFKYNYTLDNIYIYWGKEIGEDLYEVLVVFDGRDLRISRQGALPSVVGLMSGNASLLLNNVTNSDAGPYLCDVTVTTAEIGKKTIVNRKLKTHLDIIYANTYKRGFYGVIFSVVFLMVGSVVLTMAVFYIRSRQAREQMQSLG</sequence>